<protein>
    <submittedName>
        <fullName evidence="1">Uncharacterized protein</fullName>
    </submittedName>
</protein>
<gene>
    <name evidence="1" type="ORF">ENL70_02915</name>
</gene>
<sequence length="131" mass="15152">MQYTSPDGNKITISIEGSFNVEKIKQLVELVELTGLPGDNYSQNEITDMNISHKRNSIKESLILLLEKEFKDRWFTTKDVVDAYYKYYGERLPLNTISSYLSRLNRSGILSCKGSRINRMYRISLEALNSM</sequence>
<evidence type="ECO:0000313" key="1">
    <source>
        <dbReference type="EMBL" id="HHI65483.1"/>
    </source>
</evidence>
<organism evidence="1">
    <name type="scientific">Thermodesulfobium narugense</name>
    <dbReference type="NCBI Taxonomy" id="184064"/>
    <lineage>
        <taxon>Bacteria</taxon>
        <taxon>Pseudomonadati</taxon>
        <taxon>Thermodesulfobiota</taxon>
        <taxon>Thermodesulfobiia</taxon>
        <taxon>Thermodesulfobiales</taxon>
        <taxon>Thermodesulfobiaceae</taxon>
        <taxon>Thermodesulfobium</taxon>
    </lineage>
</organism>
<proteinExistence type="predicted"/>
<dbReference type="EMBL" id="DRUY01000100">
    <property type="protein sequence ID" value="HHI65483.1"/>
    <property type="molecule type" value="Genomic_DNA"/>
</dbReference>
<reference evidence="1" key="1">
    <citation type="journal article" date="2020" name="mSystems">
        <title>Genome- and Community-Level Interaction Insights into Carbon Utilization and Element Cycling Functions of Hydrothermarchaeota in Hydrothermal Sediment.</title>
        <authorList>
            <person name="Zhou Z."/>
            <person name="Liu Y."/>
            <person name="Xu W."/>
            <person name="Pan J."/>
            <person name="Luo Z.H."/>
            <person name="Li M."/>
        </authorList>
    </citation>
    <scope>NUCLEOTIDE SEQUENCE [LARGE SCALE GENOMIC DNA]</scope>
    <source>
        <strain evidence="1">SpSt-1019</strain>
    </source>
</reference>
<name>A0A7C5KDI3_9BACT</name>
<dbReference type="AlphaFoldDB" id="A0A7C5KDI3"/>
<accession>A0A7C5KDI3</accession>
<comment type="caution">
    <text evidence="1">The sequence shown here is derived from an EMBL/GenBank/DDBJ whole genome shotgun (WGS) entry which is preliminary data.</text>
</comment>